<proteinExistence type="predicted"/>
<dbReference type="Proteomes" id="UP001589718">
    <property type="component" value="Unassembled WGS sequence"/>
</dbReference>
<dbReference type="Pfam" id="PF20408">
    <property type="entry name" value="Abhydrolase_11"/>
    <property type="match status" value="1"/>
</dbReference>
<name>A0ABV5P7Z1_STRCM</name>
<dbReference type="InterPro" id="IPR029058">
    <property type="entry name" value="AB_hydrolase_fold"/>
</dbReference>
<dbReference type="EMBL" id="JBHMCR010000003">
    <property type="protein sequence ID" value="MFB9519264.1"/>
    <property type="molecule type" value="Genomic_DNA"/>
</dbReference>
<reference evidence="2 3" key="1">
    <citation type="submission" date="2024-09" db="EMBL/GenBank/DDBJ databases">
        <authorList>
            <person name="Sun Q."/>
            <person name="Mori K."/>
        </authorList>
    </citation>
    <scope>NUCLEOTIDE SEQUENCE [LARGE SCALE GENOMIC DNA]</scope>
    <source>
        <strain evidence="2 3">JCM 4362</strain>
    </source>
</reference>
<evidence type="ECO:0000313" key="3">
    <source>
        <dbReference type="Proteomes" id="UP001589718"/>
    </source>
</evidence>
<dbReference type="GO" id="GO:0016787">
    <property type="term" value="F:hydrolase activity"/>
    <property type="evidence" value="ECO:0007669"/>
    <property type="project" value="UniProtKB-KW"/>
</dbReference>
<dbReference type="SUPFAM" id="SSF53474">
    <property type="entry name" value="alpha/beta-Hydrolases"/>
    <property type="match status" value="1"/>
</dbReference>
<evidence type="ECO:0000259" key="1">
    <source>
        <dbReference type="Pfam" id="PF20408"/>
    </source>
</evidence>
<dbReference type="RefSeq" id="WP_345225756.1">
    <property type="nucleotide sequence ID" value="NZ_BAAAXE010000013.1"/>
</dbReference>
<keyword evidence="3" id="KW-1185">Reference proteome</keyword>
<feature type="domain" description="KANL3/Tex30 alpha/beta hydrolase-like" evidence="1">
    <location>
        <begin position="94"/>
        <end position="201"/>
    </location>
</feature>
<keyword evidence="2" id="KW-0378">Hydrolase</keyword>
<dbReference type="InterPro" id="IPR046879">
    <property type="entry name" value="KANL3/Tex30_Abhydrolase"/>
</dbReference>
<evidence type="ECO:0000313" key="2">
    <source>
        <dbReference type="EMBL" id="MFB9519264.1"/>
    </source>
</evidence>
<gene>
    <name evidence="2" type="ORF">ACFFTU_04760</name>
</gene>
<sequence length="235" mass="24527">MRTRGASAGQRASARRPAPEAAVLLLHGGRADGLEPPPALNLPGRRLIPFGRAIARAAGAHPLALRTAVYRHRGWNGARADPVHDALRALDALTDALGPVPVVLVGHSMGGRAALRVAGHPQVTGVVGLAPWCPPGEPVDHLADRDVVLLHGDRDRTTSPRDTRELAARARRAGARTCVITVEGGDHAMLRRAGEWHTTTAALTTGLLGLSPLPAPVSEALRQGANTPLGLDTLT</sequence>
<organism evidence="2 3">
    <name type="scientific">Streptomyces cremeus</name>
    <dbReference type="NCBI Taxonomy" id="66881"/>
    <lineage>
        <taxon>Bacteria</taxon>
        <taxon>Bacillati</taxon>
        <taxon>Actinomycetota</taxon>
        <taxon>Actinomycetes</taxon>
        <taxon>Kitasatosporales</taxon>
        <taxon>Streptomycetaceae</taxon>
        <taxon>Streptomyces</taxon>
    </lineage>
</organism>
<accession>A0ABV5P7Z1</accession>
<protein>
    <submittedName>
        <fullName evidence="2">Alpha/beta fold hydrolase</fullName>
    </submittedName>
</protein>
<dbReference type="Gene3D" id="3.40.50.1820">
    <property type="entry name" value="alpha/beta hydrolase"/>
    <property type="match status" value="1"/>
</dbReference>
<comment type="caution">
    <text evidence="2">The sequence shown here is derived from an EMBL/GenBank/DDBJ whole genome shotgun (WGS) entry which is preliminary data.</text>
</comment>